<evidence type="ECO:0000313" key="8">
    <source>
        <dbReference type="EMBL" id="SBW19479.1"/>
    </source>
</evidence>
<keyword evidence="4" id="KW-1015">Disulfide bond</keyword>
<dbReference type="InterPro" id="IPR017937">
    <property type="entry name" value="Thioredoxin_CS"/>
</dbReference>
<evidence type="ECO:0000256" key="2">
    <source>
        <dbReference type="ARBA" id="ARBA00022448"/>
    </source>
</evidence>
<evidence type="ECO:0000256" key="4">
    <source>
        <dbReference type="ARBA" id="ARBA00023157"/>
    </source>
</evidence>
<dbReference type="Proteomes" id="UP000199013">
    <property type="component" value="Unassembled WGS sequence"/>
</dbReference>
<gene>
    <name evidence="8" type="ORF">FDG2_1408</name>
</gene>
<dbReference type="InterPro" id="IPR018247">
    <property type="entry name" value="EF_Hand_1_Ca_BS"/>
</dbReference>
<keyword evidence="9" id="KW-1185">Reference proteome</keyword>
<reference evidence="9" key="1">
    <citation type="submission" date="2016-02" db="EMBL/GenBank/DDBJ databases">
        <authorList>
            <person name="Wibberg D."/>
        </authorList>
    </citation>
    <scope>NUCLEOTIDE SEQUENCE [LARGE SCALE GENOMIC DNA]</scope>
</reference>
<evidence type="ECO:0000256" key="6">
    <source>
        <dbReference type="NCBIfam" id="TIGR01068"/>
    </source>
</evidence>
<dbReference type="GO" id="GO:0045454">
    <property type="term" value="P:cell redox homeostasis"/>
    <property type="evidence" value="ECO:0007669"/>
    <property type="project" value="TreeGrafter"/>
</dbReference>
<dbReference type="FunFam" id="3.40.30.10:FF:000001">
    <property type="entry name" value="Thioredoxin"/>
    <property type="match status" value="1"/>
</dbReference>
<evidence type="ECO:0000313" key="9">
    <source>
        <dbReference type="Proteomes" id="UP000199013"/>
    </source>
</evidence>
<dbReference type="GO" id="GO:0005829">
    <property type="term" value="C:cytosol"/>
    <property type="evidence" value="ECO:0007669"/>
    <property type="project" value="TreeGrafter"/>
</dbReference>
<evidence type="ECO:0000259" key="7">
    <source>
        <dbReference type="PROSITE" id="PS51352"/>
    </source>
</evidence>
<keyword evidence="5" id="KW-0676">Redox-active center</keyword>
<comment type="similarity">
    <text evidence="1">Belongs to the thioredoxin family.</text>
</comment>
<keyword evidence="3" id="KW-0249">Electron transport</keyword>
<accession>A0A1C3NVL6</accession>
<dbReference type="InterPro" id="IPR013766">
    <property type="entry name" value="Thioredoxin_domain"/>
</dbReference>
<organism evidence="8 9">
    <name type="scientific">Candidatus Protofrankia californiensis</name>
    <dbReference type="NCBI Taxonomy" id="1839754"/>
    <lineage>
        <taxon>Bacteria</taxon>
        <taxon>Bacillati</taxon>
        <taxon>Actinomycetota</taxon>
        <taxon>Actinomycetes</taxon>
        <taxon>Frankiales</taxon>
        <taxon>Frankiaceae</taxon>
        <taxon>Protofrankia</taxon>
    </lineage>
</organism>
<feature type="domain" description="Thioredoxin" evidence="7">
    <location>
        <begin position="68"/>
        <end position="190"/>
    </location>
</feature>
<keyword evidence="2" id="KW-0813">Transport</keyword>
<evidence type="ECO:0000256" key="1">
    <source>
        <dbReference type="ARBA" id="ARBA00008987"/>
    </source>
</evidence>
<dbReference type="PROSITE" id="PS00194">
    <property type="entry name" value="THIOREDOXIN_1"/>
    <property type="match status" value="1"/>
</dbReference>
<dbReference type="PANTHER" id="PTHR45663:SF11">
    <property type="entry name" value="GEO12009P1"/>
    <property type="match status" value="1"/>
</dbReference>
<dbReference type="PROSITE" id="PS51352">
    <property type="entry name" value="THIOREDOXIN_2"/>
    <property type="match status" value="1"/>
</dbReference>
<dbReference type="PANTHER" id="PTHR45663">
    <property type="entry name" value="GEO12009P1"/>
    <property type="match status" value="1"/>
</dbReference>
<protein>
    <recommendedName>
        <fullName evidence="6">Thioredoxin</fullName>
    </recommendedName>
</protein>
<sequence>MNQVALGGELGQPNDKSAARRRLLIEEMVEIIGTMVSILEKIVSDDEDNEDNVDIEEMVEIIGTMVSILEEIVADDEDNEDNDEGVDEVTDRTFGNEVLARAGPVLVDFWARGCPPCRRMTPILKEIAVELGDRLRIVKINIDENPETAERYRIESIPAMVVYVNGQEVEKIVGARSKAKLLRELSPWIR</sequence>
<dbReference type="GO" id="GO:0015035">
    <property type="term" value="F:protein-disulfide reductase activity"/>
    <property type="evidence" value="ECO:0007669"/>
    <property type="project" value="UniProtKB-UniRule"/>
</dbReference>
<name>A0A1C3NVL6_9ACTN</name>
<dbReference type="AlphaFoldDB" id="A0A1C3NVL6"/>
<dbReference type="InterPro" id="IPR005746">
    <property type="entry name" value="Thioredoxin"/>
</dbReference>
<proteinExistence type="inferred from homology"/>
<dbReference type="PROSITE" id="PS00018">
    <property type="entry name" value="EF_HAND_1"/>
    <property type="match status" value="1"/>
</dbReference>
<evidence type="ECO:0000256" key="3">
    <source>
        <dbReference type="ARBA" id="ARBA00022982"/>
    </source>
</evidence>
<dbReference type="InterPro" id="IPR036249">
    <property type="entry name" value="Thioredoxin-like_sf"/>
</dbReference>
<dbReference type="SUPFAM" id="SSF52833">
    <property type="entry name" value="Thioredoxin-like"/>
    <property type="match status" value="1"/>
</dbReference>
<dbReference type="Pfam" id="PF00085">
    <property type="entry name" value="Thioredoxin"/>
    <property type="match status" value="1"/>
</dbReference>
<dbReference type="Gene3D" id="3.40.30.10">
    <property type="entry name" value="Glutaredoxin"/>
    <property type="match status" value="1"/>
</dbReference>
<dbReference type="NCBIfam" id="TIGR01068">
    <property type="entry name" value="thioredoxin"/>
    <property type="match status" value="1"/>
</dbReference>
<evidence type="ECO:0000256" key="5">
    <source>
        <dbReference type="ARBA" id="ARBA00023284"/>
    </source>
</evidence>
<dbReference type="CDD" id="cd02947">
    <property type="entry name" value="TRX_family"/>
    <property type="match status" value="1"/>
</dbReference>
<dbReference type="EMBL" id="FLUV01000587">
    <property type="protein sequence ID" value="SBW19479.1"/>
    <property type="molecule type" value="Genomic_DNA"/>
</dbReference>